<keyword evidence="4 6" id="KW-1133">Transmembrane helix</keyword>
<evidence type="ECO:0000259" key="7">
    <source>
        <dbReference type="Pfam" id="PF10277"/>
    </source>
</evidence>
<evidence type="ECO:0000313" key="8">
    <source>
        <dbReference type="Ensembl" id="ENSEEEP00000030844.2"/>
    </source>
</evidence>
<evidence type="ECO:0000256" key="2">
    <source>
        <dbReference type="ARBA" id="ARBA00006565"/>
    </source>
</evidence>
<evidence type="ECO:0000256" key="6">
    <source>
        <dbReference type="SAM" id="Phobius"/>
    </source>
</evidence>
<feature type="transmembrane region" description="Helical" evidence="6">
    <location>
        <begin position="101"/>
        <end position="125"/>
    </location>
</feature>
<organism evidence="8 9">
    <name type="scientific">Electrophorus electricus</name>
    <name type="common">Electric eel</name>
    <name type="synonym">Gymnotus electricus</name>
    <dbReference type="NCBI Taxonomy" id="8005"/>
    <lineage>
        <taxon>Eukaryota</taxon>
        <taxon>Metazoa</taxon>
        <taxon>Chordata</taxon>
        <taxon>Craniata</taxon>
        <taxon>Vertebrata</taxon>
        <taxon>Euteleostomi</taxon>
        <taxon>Actinopterygii</taxon>
        <taxon>Neopterygii</taxon>
        <taxon>Teleostei</taxon>
        <taxon>Ostariophysi</taxon>
        <taxon>Gymnotiformes</taxon>
        <taxon>Gymnotoidei</taxon>
        <taxon>Gymnotidae</taxon>
        <taxon>Electrophorus</taxon>
    </lineage>
</organism>
<dbReference type="GO" id="GO:0005886">
    <property type="term" value="C:plasma membrane"/>
    <property type="evidence" value="ECO:0007669"/>
    <property type="project" value="TreeGrafter"/>
</dbReference>
<feature type="domain" description="CWH43-like N-terminal" evidence="7">
    <location>
        <begin position="1"/>
        <end position="159"/>
    </location>
</feature>
<dbReference type="InterPro" id="IPR050911">
    <property type="entry name" value="DRAM/TMEM150_Autophagy_Mod"/>
</dbReference>
<evidence type="ECO:0000256" key="5">
    <source>
        <dbReference type="ARBA" id="ARBA00023136"/>
    </source>
</evidence>
<dbReference type="OMA" id="VFEWIMS"/>
<evidence type="ECO:0000256" key="4">
    <source>
        <dbReference type="ARBA" id="ARBA00022989"/>
    </source>
</evidence>
<comment type="similarity">
    <text evidence="2">Belongs to the DRAM/TMEM150 family.</text>
</comment>
<dbReference type="PANTHER" id="PTHR21324">
    <property type="entry name" value="FASTING-INDUCIBLE INTEGRAL MEMBRANE PROTEIN TM6P1-RELATED"/>
    <property type="match status" value="1"/>
</dbReference>
<reference evidence="8" key="3">
    <citation type="submission" date="2020-05" db="EMBL/GenBank/DDBJ databases">
        <title>Electrophorus electricus (electric eel) genome, fEleEle1, primary haplotype.</title>
        <authorList>
            <person name="Myers G."/>
            <person name="Meyer A."/>
            <person name="Fedrigo O."/>
            <person name="Formenti G."/>
            <person name="Rhie A."/>
            <person name="Tracey A."/>
            <person name="Sims Y."/>
            <person name="Jarvis E.D."/>
        </authorList>
    </citation>
    <scope>NUCLEOTIDE SEQUENCE [LARGE SCALE GENOMIC DNA]</scope>
</reference>
<name>A0A4W4G3J6_ELEEL</name>
<keyword evidence="5 6" id="KW-0472">Membrane</keyword>
<evidence type="ECO:0000313" key="9">
    <source>
        <dbReference type="Proteomes" id="UP000314983"/>
    </source>
</evidence>
<dbReference type="Pfam" id="PF10277">
    <property type="entry name" value="Frag1"/>
    <property type="match status" value="1"/>
</dbReference>
<evidence type="ECO:0000256" key="1">
    <source>
        <dbReference type="ARBA" id="ARBA00004127"/>
    </source>
</evidence>
<reference evidence="8" key="5">
    <citation type="submission" date="2025-09" db="UniProtKB">
        <authorList>
            <consortium name="Ensembl"/>
        </authorList>
    </citation>
    <scope>IDENTIFICATION</scope>
</reference>
<dbReference type="GO" id="GO:0072659">
    <property type="term" value="P:protein localization to plasma membrane"/>
    <property type="evidence" value="ECO:0007669"/>
    <property type="project" value="TreeGrafter"/>
</dbReference>
<feature type="transmembrane region" description="Helical" evidence="6">
    <location>
        <begin position="6"/>
        <end position="25"/>
    </location>
</feature>
<dbReference type="Ensembl" id="ENSEEET00000031209.2">
    <property type="protein sequence ID" value="ENSEEEP00000030844.2"/>
    <property type="gene ID" value="ENSEEEG00000014753.2"/>
</dbReference>
<feature type="transmembrane region" description="Helical" evidence="6">
    <location>
        <begin position="37"/>
        <end position="57"/>
    </location>
</feature>
<sequence length="181" mass="20286">PENSLFSATINAGSFLFLVFCIFHHAHVLDRSSMHSLLSKFAVVFGSVTAIGAFVAANCNPTELELLHNLGAALSFVCVCIYTALLTSLTSRCALTGLEHFLYPLRIISSSIQVIMTILYCIFFVQKEDYYKHISAIFEWTLTMNLELFELSFALEFYSFSSSMLSVLLEVRDEDKPLILS</sequence>
<dbReference type="PANTHER" id="PTHR21324:SF13">
    <property type="entry name" value="SI:DKEY-228D14.5"/>
    <property type="match status" value="1"/>
</dbReference>
<reference evidence="9" key="1">
    <citation type="journal article" date="2014" name="Science">
        <title>Nonhuman genetics. Genomic basis for the convergent evolution of electric organs.</title>
        <authorList>
            <person name="Gallant J.R."/>
            <person name="Traeger L.L."/>
            <person name="Volkening J.D."/>
            <person name="Moffett H."/>
            <person name="Chen P.H."/>
            <person name="Novina C.D."/>
            <person name="Phillips G.N.Jr."/>
            <person name="Anand R."/>
            <person name="Wells G.B."/>
            <person name="Pinch M."/>
            <person name="Guth R."/>
            <person name="Unguez G.A."/>
            <person name="Albert J.S."/>
            <person name="Zakon H.H."/>
            <person name="Samanta M.P."/>
            <person name="Sussman M.R."/>
        </authorList>
    </citation>
    <scope>NUCLEOTIDE SEQUENCE [LARGE SCALE GENOMIC DNA]</scope>
</reference>
<keyword evidence="3 6" id="KW-0812">Transmembrane</keyword>
<dbReference type="AlphaFoldDB" id="A0A4W4G3J6"/>
<dbReference type="GeneTree" id="ENSGT01030000234578"/>
<dbReference type="Proteomes" id="UP000314983">
    <property type="component" value="Chromosome 11"/>
</dbReference>
<keyword evidence="9" id="KW-1185">Reference proteome</keyword>
<comment type="subcellular location">
    <subcellularLocation>
        <location evidence="1">Endomembrane system</location>
        <topology evidence="1">Multi-pass membrane protein</topology>
    </subcellularLocation>
</comment>
<reference evidence="9" key="2">
    <citation type="journal article" date="2017" name="Sci. Adv.">
        <title>A tail of two voltages: Proteomic comparison of the three electric organs of the electric eel.</title>
        <authorList>
            <person name="Traeger L.L."/>
            <person name="Sabat G."/>
            <person name="Barrett-Wilt G.A."/>
            <person name="Wells G.B."/>
            <person name="Sussman M.R."/>
        </authorList>
    </citation>
    <scope>NUCLEOTIDE SEQUENCE [LARGE SCALE GENOMIC DNA]</scope>
</reference>
<dbReference type="InterPro" id="IPR019402">
    <property type="entry name" value="CWH43_N"/>
</dbReference>
<feature type="transmembrane region" description="Helical" evidence="6">
    <location>
        <begin position="69"/>
        <end position="89"/>
    </location>
</feature>
<proteinExistence type="inferred from homology"/>
<dbReference type="GO" id="GO:0012505">
    <property type="term" value="C:endomembrane system"/>
    <property type="evidence" value="ECO:0007669"/>
    <property type="project" value="UniProtKB-SubCell"/>
</dbReference>
<evidence type="ECO:0000256" key="3">
    <source>
        <dbReference type="ARBA" id="ARBA00022692"/>
    </source>
</evidence>
<reference evidence="8" key="4">
    <citation type="submission" date="2025-08" db="UniProtKB">
        <authorList>
            <consortium name="Ensembl"/>
        </authorList>
    </citation>
    <scope>IDENTIFICATION</scope>
</reference>
<accession>A0A4W4G3J6</accession>
<protein>
    <recommendedName>
        <fullName evidence="7">CWH43-like N-terminal domain-containing protein</fullName>
    </recommendedName>
</protein>